<name>A0A1I3F647_9FIRM</name>
<evidence type="ECO:0000313" key="1">
    <source>
        <dbReference type="EMBL" id="SFI06620.1"/>
    </source>
</evidence>
<dbReference type="Proteomes" id="UP000199287">
    <property type="component" value="Unassembled WGS sequence"/>
</dbReference>
<dbReference type="EMBL" id="FOQA01000006">
    <property type="protein sequence ID" value="SFI06620.1"/>
    <property type="molecule type" value="Genomic_DNA"/>
</dbReference>
<keyword evidence="2" id="KW-1185">Reference proteome</keyword>
<dbReference type="STRING" id="69895.SAMN05192551_10613"/>
<evidence type="ECO:0000313" key="2">
    <source>
        <dbReference type="Proteomes" id="UP000199287"/>
    </source>
</evidence>
<organism evidence="1 2">
    <name type="scientific">Tindallia magadiensis</name>
    <dbReference type="NCBI Taxonomy" id="69895"/>
    <lineage>
        <taxon>Bacteria</taxon>
        <taxon>Bacillati</taxon>
        <taxon>Bacillota</taxon>
        <taxon>Clostridia</taxon>
        <taxon>Peptostreptococcales</taxon>
        <taxon>Tindalliaceae</taxon>
        <taxon>Tindallia</taxon>
    </lineage>
</organism>
<accession>A0A1I3F647</accession>
<gene>
    <name evidence="1" type="ORF">SAMN05192551_10613</name>
</gene>
<reference evidence="2" key="1">
    <citation type="submission" date="2016-10" db="EMBL/GenBank/DDBJ databases">
        <authorList>
            <person name="Varghese N."/>
            <person name="Submissions S."/>
        </authorList>
    </citation>
    <scope>NUCLEOTIDE SEQUENCE [LARGE SCALE GENOMIC DNA]</scope>
    <source>
        <strain evidence="2">Z-7934</strain>
    </source>
</reference>
<proteinExistence type="predicted"/>
<dbReference type="AlphaFoldDB" id="A0A1I3F647"/>
<protein>
    <submittedName>
        <fullName evidence="1">Uncharacterized protein</fullName>
    </submittedName>
</protein>
<sequence length="141" mass="16410">MVIYVVSIWIKDPVVGWCEKSSVHTEEICTGSKKSDITLQSLQDREKQKHDMLQGFCHQRFKPNIILSNLHDAYQKPGTKFLIGNAGFFVLEKKVQCHPNCPKYKSTHEICDWKKQIIYAKPFNQNHIKVKDPIKLLIDRS</sequence>